<name>A0A644Y5U7_9ZZZZ</name>
<organism evidence="2">
    <name type="scientific">bioreactor metagenome</name>
    <dbReference type="NCBI Taxonomy" id="1076179"/>
    <lineage>
        <taxon>unclassified sequences</taxon>
        <taxon>metagenomes</taxon>
        <taxon>ecological metagenomes</taxon>
    </lineage>
</organism>
<dbReference type="CDD" id="cd07713">
    <property type="entry name" value="DHPS-like_MBL-fold"/>
    <property type="match status" value="1"/>
</dbReference>
<dbReference type="AlphaFoldDB" id="A0A644Y5U7"/>
<protein>
    <recommendedName>
        <fullName evidence="1">Metallo-beta-lactamase domain-containing protein</fullName>
    </recommendedName>
</protein>
<feature type="domain" description="Metallo-beta-lactamase" evidence="1">
    <location>
        <begin position="21"/>
        <end position="110"/>
    </location>
</feature>
<evidence type="ECO:0000259" key="1">
    <source>
        <dbReference type="Pfam" id="PF00753"/>
    </source>
</evidence>
<gene>
    <name evidence="2" type="ORF">SDC9_69789</name>
</gene>
<dbReference type="GO" id="GO:0016740">
    <property type="term" value="F:transferase activity"/>
    <property type="evidence" value="ECO:0007669"/>
    <property type="project" value="TreeGrafter"/>
</dbReference>
<dbReference type="SUPFAM" id="SSF56281">
    <property type="entry name" value="Metallo-hydrolase/oxidoreductase"/>
    <property type="match status" value="1"/>
</dbReference>
<sequence length="282" mass="32487">MKVTLLMENNSLFGVYLNAEHGYSAWIEDEGIKVLLDCGFSDKFIKNAEALNIDLRTADYVILSHGHRDHTGGMKYLLKYYNEHAMFRMPTLLYAHEDIFCRKFNFKKNHASGFDVEKDILAKYFRLVKSEEPLWLTKNLVFMGLTELSNDFEHKVPQIPQKLKDGVWVEDVVIEDTQLAYRHKNNQEVSVIAACAHYGICNIMEYAKKITGTTQINTYLGGSHLRIDEVPQSQVDKTCEYVKSQNIKNFYICHDTDLHCKQALWYATPSKEAGVSLSLELE</sequence>
<dbReference type="EMBL" id="VSSQ01004002">
    <property type="protein sequence ID" value="MPM23318.1"/>
    <property type="molecule type" value="Genomic_DNA"/>
</dbReference>
<dbReference type="InterPro" id="IPR041712">
    <property type="entry name" value="DHPS-like_MBL-fold"/>
</dbReference>
<dbReference type="Pfam" id="PF00753">
    <property type="entry name" value="Lactamase_B"/>
    <property type="match status" value="1"/>
</dbReference>
<dbReference type="PANTHER" id="PTHR13754:SF18">
    <property type="entry name" value="7,8-DIHYDROPTERIN-6-METHYL-4-(BETA-D-RIBOFURANOSYL)-AMINOBENZENE-5'-PHOSPHATE SYNTHASE"/>
    <property type="match status" value="1"/>
</dbReference>
<dbReference type="Gene3D" id="3.60.15.10">
    <property type="entry name" value="Ribonuclease Z/Hydroxyacylglutathione hydrolase-like"/>
    <property type="match status" value="1"/>
</dbReference>
<comment type="caution">
    <text evidence="2">The sequence shown here is derived from an EMBL/GenBank/DDBJ whole genome shotgun (WGS) entry which is preliminary data.</text>
</comment>
<dbReference type="InterPro" id="IPR052926">
    <property type="entry name" value="Metallo-beta-lactamase_dom"/>
</dbReference>
<reference evidence="2" key="1">
    <citation type="submission" date="2019-08" db="EMBL/GenBank/DDBJ databases">
        <authorList>
            <person name="Kucharzyk K."/>
            <person name="Murdoch R.W."/>
            <person name="Higgins S."/>
            <person name="Loffler F."/>
        </authorList>
    </citation>
    <scope>NUCLEOTIDE SEQUENCE</scope>
</reference>
<dbReference type="InterPro" id="IPR001279">
    <property type="entry name" value="Metallo-B-lactamas"/>
</dbReference>
<proteinExistence type="predicted"/>
<evidence type="ECO:0000313" key="2">
    <source>
        <dbReference type="EMBL" id="MPM23318.1"/>
    </source>
</evidence>
<dbReference type="InterPro" id="IPR036866">
    <property type="entry name" value="RibonucZ/Hydroxyglut_hydro"/>
</dbReference>
<dbReference type="PANTHER" id="PTHR13754">
    <property type="entry name" value="METALLO-BETA-LACTAMASE SUPERFAMILY PROTEIN"/>
    <property type="match status" value="1"/>
</dbReference>
<accession>A0A644Y5U7</accession>